<reference evidence="6" key="1">
    <citation type="journal article" date="2021" name="Proc. Natl. Acad. Sci. U.S.A.">
        <title>Global biogeography of chemosynthetic symbionts reveals both localized and globally distributed symbiont groups. .</title>
        <authorList>
            <person name="Osvatic J.T."/>
            <person name="Wilkins L.G.E."/>
            <person name="Leibrecht L."/>
            <person name="Leray M."/>
            <person name="Zauner S."/>
            <person name="Polzin J."/>
            <person name="Camacho Y."/>
            <person name="Gros O."/>
            <person name="van Gils J.A."/>
            <person name="Eisen J.A."/>
            <person name="Petersen J.M."/>
            <person name="Yuen B."/>
        </authorList>
    </citation>
    <scope>NUCLEOTIDE SEQUENCE</scope>
    <source>
        <strain evidence="6">MAGclacostrist064TRANS</strain>
    </source>
</reference>
<feature type="compositionally biased region" description="Acidic residues" evidence="5">
    <location>
        <begin position="236"/>
        <end position="250"/>
    </location>
</feature>
<dbReference type="GO" id="GO:0051304">
    <property type="term" value="P:chromosome separation"/>
    <property type="evidence" value="ECO:0007669"/>
    <property type="project" value="InterPro"/>
</dbReference>
<dbReference type="AlphaFoldDB" id="A0A9E4T9L2"/>
<dbReference type="InterPro" id="IPR036390">
    <property type="entry name" value="WH_DNA-bd_sf"/>
</dbReference>
<comment type="caution">
    <text evidence="6">The sequence shown here is derived from an EMBL/GenBank/DDBJ whole genome shotgun (WGS) entry which is preliminary data.</text>
</comment>
<feature type="compositionally biased region" description="Acidic residues" evidence="5">
    <location>
        <begin position="262"/>
        <end position="283"/>
    </location>
</feature>
<dbReference type="PANTHER" id="PTHR34298">
    <property type="entry name" value="SEGREGATION AND CONDENSATION PROTEIN B"/>
    <property type="match status" value="1"/>
</dbReference>
<evidence type="ECO:0000256" key="4">
    <source>
        <dbReference type="ARBA" id="ARBA00023306"/>
    </source>
</evidence>
<evidence type="ECO:0000256" key="2">
    <source>
        <dbReference type="ARBA" id="ARBA00022618"/>
    </source>
</evidence>
<organism evidence="6 7">
    <name type="scientific">Candidatus Thiodiazotropha taylori</name>
    <dbReference type="NCBI Taxonomy" id="2792791"/>
    <lineage>
        <taxon>Bacteria</taxon>
        <taxon>Pseudomonadati</taxon>
        <taxon>Pseudomonadota</taxon>
        <taxon>Gammaproteobacteria</taxon>
        <taxon>Chromatiales</taxon>
        <taxon>Sedimenticolaceae</taxon>
        <taxon>Candidatus Thiodiazotropha</taxon>
    </lineage>
</organism>
<dbReference type="InterPro" id="IPR005234">
    <property type="entry name" value="ScpB_csome_segregation"/>
</dbReference>
<protein>
    <submittedName>
        <fullName evidence="6">SMC-Scp complex subunit ScpB</fullName>
    </submittedName>
</protein>
<keyword evidence="3" id="KW-0159">Chromosome partition</keyword>
<evidence type="ECO:0000256" key="3">
    <source>
        <dbReference type="ARBA" id="ARBA00022829"/>
    </source>
</evidence>
<name>A0A9E4T9L2_9GAMM</name>
<feature type="compositionally biased region" description="Acidic residues" evidence="5">
    <location>
        <begin position="206"/>
        <end position="227"/>
    </location>
</feature>
<dbReference type="PANTHER" id="PTHR34298:SF2">
    <property type="entry name" value="SEGREGATION AND CONDENSATION PROTEIN B"/>
    <property type="match status" value="1"/>
</dbReference>
<evidence type="ECO:0000313" key="6">
    <source>
        <dbReference type="EMBL" id="MCG7949458.1"/>
    </source>
</evidence>
<dbReference type="InterPro" id="IPR036388">
    <property type="entry name" value="WH-like_DNA-bd_sf"/>
</dbReference>
<dbReference type="Pfam" id="PF04079">
    <property type="entry name" value="SMC_ScpB"/>
    <property type="match status" value="1"/>
</dbReference>
<keyword evidence="4" id="KW-0131">Cell cycle</keyword>
<dbReference type="EMBL" id="JAEPCM010000922">
    <property type="protein sequence ID" value="MCG7949458.1"/>
    <property type="molecule type" value="Genomic_DNA"/>
</dbReference>
<dbReference type="GO" id="GO:0051301">
    <property type="term" value="P:cell division"/>
    <property type="evidence" value="ECO:0007669"/>
    <property type="project" value="UniProtKB-KW"/>
</dbReference>
<dbReference type="NCBIfam" id="TIGR00281">
    <property type="entry name" value="SMC-Scp complex subunit ScpB"/>
    <property type="match status" value="1"/>
</dbReference>
<dbReference type="Gene3D" id="1.10.10.10">
    <property type="entry name" value="Winged helix-like DNA-binding domain superfamily/Winged helix DNA-binding domain"/>
    <property type="match status" value="2"/>
</dbReference>
<keyword evidence="1" id="KW-0963">Cytoplasm</keyword>
<accession>A0A9E4T9L2</accession>
<dbReference type="Proteomes" id="UP000886667">
    <property type="component" value="Unassembled WGS sequence"/>
</dbReference>
<feature type="region of interest" description="Disordered" evidence="5">
    <location>
        <begin position="184"/>
        <end position="308"/>
    </location>
</feature>
<dbReference type="SUPFAM" id="SSF46785">
    <property type="entry name" value="Winged helix' DNA-binding domain"/>
    <property type="match status" value="2"/>
</dbReference>
<evidence type="ECO:0000256" key="1">
    <source>
        <dbReference type="ARBA" id="ARBA00022490"/>
    </source>
</evidence>
<evidence type="ECO:0000256" key="5">
    <source>
        <dbReference type="SAM" id="MobiDB-lite"/>
    </source>
</evidence>
<gene>
    <name evidence="6" type="primary">scpB</name>
    <name evidence="6" type="ORF">JAZ07_24245</name>
</gene>
<keyword evidence="2" id="KW-0132">Cell division</keyword>
<feature type="compositionally biased region" description="Basic and acidic residues" evidence="5">
    <location>
        <begin position="184"/>
        <end position="205"/>
    </location>
</feature>
<proteinExistence type="predicted"/>
<evidence type="ECO:0000313" key="7">
    <source>
        <dbReference type="Proteomes" id="UP000886667"/>
    </source>
</evidence>
<sequence>MTEQNRLKQIIEAALLAAGKPLSLDEMIGLFAESEQPEKKSLREVLAELTEDYDGRGIEVTEVGSGFRIQVRAEFSPWVSKLWAERPPKYSRALLETLALIAYRQPITRGEIEDIRGVSVSTNIIKTLTEREWVRVVGHRDVPGKPALYATTKEFLDYFNLKSLNELPTLAEIRDLDSINRELELQDPDKVSDEQPDGDAKAAEGREEDPETQQDGDDAIPTDEIDTESTVKESEAEAETEVITESSETDSFDHLDSAETPSAEDDASDQQIDVDTEPMDDAEQPGTEPPAVALSDEEQIPLKTEIDE</sequence>